<dbReference type="PANTHER" id="PTHR22936:SF77">
    <property type="entry name" value="RHOMBOID-LIKE PROTEIN 1"/>
    <property type="match status" value="1"/>
</dbReference>
<organism evidence="3 4">
    <name type="scientific">Pisum sativum</name>
    <name type="common">Garden pea</name>
    <name type="synonym">Lathyrus oleraceus</name>
    <dbReference type="NCBI Taxonomy" id="3888"/>
    <lineage>
        <taxon>Eukaryota</taxon>
        <taxon>Viridiplantae</taxon>
        <taxon>Streptophyta</taxon>
        <taxon>Embryophyta</taxon>
        <taxon>Tracheophyta</taxon>
        <taxon>Spermatophyta</taxon>
        <taxon>Magnoliopsida</taxon>
        <taxon>eudicotyledons</taxon>
        <taxon>Gunneridae</taxon>
        <taxon>Pentapetalae</taxon>
        <taxon>rosids</taxon>
        <taxon>fabids</taxon>
        <taxon>Fabales</taxon>
        <taxon>Fabaceae</taxon>
        <taxon>Papilionoideae</taxon>
        <taxon>50 kb inversion clade</taxon>
        <taxon>NPAAA clade</taxon>
        <taxon>Hologalegina</taxon>
        <taxon>IRL clade</taxon>
        <taxon>Fabeae</taxon>
        <taxon>Lathyrus</taxon>
    </lineage>
</organism>
<sequence>MVLALGTFPFGSNFSNIGGFTSGFLLGFVILTRRQHHWLNLNKSNTSQKQESYQYALRIISFVLLSVGLVGGGVLFFKGVDLNDYCSWCHYITCAPPSCKPGYISCEDYQIGNKLNVTCLNNGRSGIFLCQTVTLTSRLNHYVIAFAVKWLLLQQIESVA</sequence>
<keyword evidence="4" id="KW-1185">Reference proteome</keyword>
<evidence type="ECO:0000256" key="2">
    <source>
        <dbReference type="SAM" id="Phobius"/>
    </source>
</evidence>
<dbReference type="Gramene" id="Psat04G0336700-T1">
    <property type="protein sequence ID" value="KAI5419150.1"/>
    <property type="gene ID" value="KIW84_043367"/>
</dbReference>
<protein>
    <recommendedName>
        <fullName evidence="5">RHOMBOID-like protein</fullName>
    </recommendedName>
</protein>
<dbReference type="GO" id="GO:0006508">
    <property type="term" value="P:proteolysis"/>
    <property type="evidence" value="ECO:0007669"/>
    <property type="project" value="InterPro"/>
</dbReference>
<comment type="similarity">
    <text evidence="1">Belongs to the peptidase S54 family.</text>
</comment>
<reference evidence="3 4" key="1">
    <citation type="journal article" date="2022" name="Nat. Genet.">
        <title>Improved pea reference genome and pan-genome highlight genomic features and evolutionary characteristics.</title>
        <authorList>
            <person name="Yang T."/>
            <person name="Liu R."/>
            <person name="Luo Y."/>
            <person name="Hu S."/>
            <person name="Wang D."/>
            <person name="Wang C."/>
            <person name="Pandey M.K."/>
            <person name="Ge S."/>
            <person name="Xu Q."/>
            <person name="Li N."/>
            <person name="Li G."/>
            <person name="Huang Y."/>
            <person name="Saxena R.K."/>
            <person name="Ji Y."/>
            <person name="Li M."/>
            <person name="Yan X."/>
            <person name="He Y."/>
            <person name="Liu Y."/>
            <person name="Wang X."/>
            <person name="Xiang C."/>
            <person name="Varshney R.K."/>
            <person name="Ding H."/>
            <person name="Gao S."/>
            <person name="Zong X."/>
        </authorList>
    </citation>
    <scope>NUCLEOTIDE SEQUENCE [LARGE SCALE GENOMIC DNA]</scope>
    <source>
        <strain evidence="3 4">cv. Zhongwan 6</strain>
    </source>
</reference>
<proteinExistence type="inferred from homology"/>
<dbReference type="GO" id="GO:0016020">
    <property type="term" value="C:membrane"/>
    <property type="evidence" value="ECO:0007669"/>
    <property type="project" value="InterPro"/>
</dbReference>
<evidence type="ECO:0008006" key="5">
    <source>
        <dbReference type="Google" id="ProtNLM"/>
    </source>
</evidence>
<gene>
    <name evidence="3" type="ORF">KIW84_043367</name>
</gene>
<feature type="transmembrane region" description="Helical" evidence="2">
    <location>
        <begin position="55"/>
        <end position="77"/>
    </location>
</feature>
<evidence type="ECO:0000313" key="3">
    <source>
        <dbReference type="EMBL" id="KAI5419150.1"/>
    </source>
</evidence>
<dbReference type="Proteomes" id="UP001058974">
    <property type="component" value="Chromosome 4"/>
</dbReference>
<keyword evidence="2" id="KW-0812">Transmembrane</keyword>
<comment type="caution">
    <text evidence="3">The sequence shown here is derived from an EMBL/GenBank/DDBJ whole genome shotgun (WGS) entry which is preliminary data.</text>
</comment>
<name>A0A9D5AUL6_PEA</name>
<dbReference type="EMBL" id="JAMSHJ010000004">
    <property type="protein sequence ID" value="KAI5419150.1"/>
    <property type="molecule type" value="Genomic_DNA"/>
</dbReference>
<dbReference type="AlphaFoldDB" id="A0A9D5AUL6"/>
<accession>A0A9D5AUL6</accession>
<dbReference type="InterPro" id="IPR002610">
    <property type="entry name" value="Peptidase_S54_rhomboid-like"/>
</dbReference>
<feature type="transmembrane region" description="Helical" evidence="2">
    <location>
        <begin position="14"/>
        <end position="34"/>
    </location>
</feature>
<dbReference type="PANTHER" id="PTHR22936">
    <property type="entry name" value="RHOMBOID-RELATED"/>
    <property type="match status" value="1"/>
</dbReference>
<evidence type="ECO:0000313" key="4">
    <source>
        <dbReference type="Proteomes" id="UP001058974"/>
    </source>
</evidence>
<evidence type="ECO:0000256" key="1">
    <source>
        <dbReference type="ARBA" id="ARBA00009045"/>
    </source>
</evidence>
<keyword evidence="2" id="KW-0472">Membrane</keyword>
<keyword evidence="2" id="KW-1133">Transmembrane helix</keyword>